<dbReference type="GO" id="GO:0005506">
    <property type="term" value="F:iron ion binding"/>
    <property type="evidence" value="ECO:0007669"/>
    <property type="project" value="InterPro"/>
</dbReference>
<dbReference type="PANTHER" id="PTHR11473">
    <property type="entry name" value="AROMATIC AMINO ACID HYDROXYLASE"/>
    <property type="match status" value="1"/>
</dbReference>
<dbReference type="InterPro" id="IPR005960">
    <property type="entry name" value="Phe-4-hydroxylase_mono"/>
</dbReference>
<dbReference type="InterPro" id="IPR001273">
    <property type="entry name" value="ArAA_hydroxylase"/>
</dbReference>
<evidence type="ECO:0000313" key="15">
    <source>
        <dbReference type="EMBL" id="ASP38994.1"/>
    </source>
</evidence>
<dbReference type="OrthoDB" id="9780502at2"/>
<dbReference type="InterPro" id="IPR036951">
    <property type="entry name" value="ArAA_hydroxylase_sf"/>
</dbReference>
<evidence type="ECO:0000256" key="9">
    <source>
        <dbReference type="ARBA" id="ARBA00023004"/>
    </source>
</evidence>
<dbReference type="InterPro" id="IPR018301">
    <property type="entry name" value="ArAA_hydroxylase_Fe/CU_BS"/>
</dbReference>
<evidence type="ECO:0000256" key="10">
    <source>
        <dbReference type="ARBA" id="ARBA00023033"/>
    </source>
</evidence>
<reference evidence="15 16" key="1">
    <citation type="submission" date="2017-07" db="EMBL/GenBank/DDBJ databases">
        <title>Annotated genome sequence of Bacterioplanes sanyensis isolated from Red Sea.</title>
        <authorList>
            <person name="Rehman Z.U."/>
        </authorList>
    </citation>
    <scope>NUCLEOTIDE SEQUENCE [LARGE SCALE GENOMIC DNA]</scope>
    <source>
        <strain evidence="15 16">NV9</strain>
    </source>
</reference>
<evidence type="ECO:0000256" key="3">
    <source>
        <dbReference type="ARBA" id="ARBA00005088"/>
    </source>
</evidence>
<comment type="pathway">
    <text evidence="3">Amino-acid degradation; L-phenylalanine degradation; acetoacetate and fumarate from L-phenylalanine: step 1/6.</text>
</comment>
<comment type="similarity">
    <text evidence="4">Belongs to the biopterin-dependent aromatic amino acid hydroxylase family.</text>
</comment>
<keyword evidence="16" id="KW-1185">Reference proteome</keyword>
<evidence type="ECO:0000256" key="7">
    <source>
        <dbReference type="ARBA" id="ARBA00022723"/>
    </source>
</evidence>
<evidence type="ECO:0000259" key="14">
    <source>
        <dbReference type="PROSITE" id="PS51410"/>
    </source>
</evidence>
<dbReference type="NCBIfam" id="NF008877">
    <property type="entry name" value="PRK11913.1-2"/>
    <property type="match status" value="1"/>
</dbReference>
<keyword evidence="11" id="KW-0585">Phenylalanine catabolism</keyword>
<dbReference type="InterPro" id="IPR036329">
    <property type="entry name" value="Aro-AA_hydroxylase_C_sf"/>
</dbReference>
<comment type="cofactor">
    <cofactor evidence="2 13">
        <name>Fe(2+)</name>
        <dbReference type="ChEBI" id="CHEBI:29033"/>
    </cofactor>
</comment>
<dbReference type="AlphaFoldDB" id="A0A222FKF3"/>
<evidence type="ECO:0000256" key="12">
    <source>
        <dbReference type="ARBA" id="ARBA00029922"/>
    </source>
</evidence>
<comment type="catalytic activity">
    <reaction evidence="1">
        <text>(6R)-L-erythro-5,6,7,8-tetrahydrobiopterin + L-phenylalanine + O2 = (4aS,6R)-4a-hydroxy-L-erythro-5,6,7,8-tetrahydrobiopterin + L-tyrosine</text>
        <dbReference type="Rhea" id="RHEA:20273"/>
        <dbReference type="ChEBI" id="CHEBI:15379"/>
        <dbReference type="ChEBI" id="CHEBI:15642"/>
        <dbReference type="ChEBI" id="CHEBI:58095"/>
        <dbReference type="ChEBI" id="CHEBI:58315"/>
        <dbReference type="ChEBI" id="CHEBI:59560"/>
        <dbReference type="EC" id="1.14.16.1"/>
    </reaction>
</comment>
<name>A0A222FKF3_9GAMM</name>
<dbReference type="Proteomes" id="UP000202440">
    <property type="component" value="Chromosome"/>
</dbReference>
<accession>A0A222FKF3</accession>
<evidence type="ECO:0000256" key="4">
    <source>
        <dbReference type="ARBA" id="ARBA00009712"/>
    </source>
</evidence>
<evidence type="ECO:0000256" key="1">
    <source>
        <dbReference type="ARBA" id="ARBA00001060"/>
    </source>
</evidence>
<feature type="domain" description="Biopterin-dependent aromatic amino acid hydroxylase family profile" evidence="14">
    <location>
        <begin position="1"/>
        <end position="276"/>
    </location>
</feature>
<evidence type="ECO:0000256" key="6">
    <source>
        <dbReference type="ARBA" id="ARBA00020276"/>
    </source>
</evidence>
<gene>
    <name evidence="15" type="ORF">CHH28_10030</name>
</gene>
<keyword evidence="10 15" id="KW-0503">Monooxygenase</keyword>
<evidence type="ECO:0000256" key="2">
    <source>
        <dbReference type="ARBA" id="ARBA00001954"/>
    </source>
</evidence>
<dbReference type="RefSeq" id="WP_094060178.1">
    <property type="nucleotide sequence ID" value="NZ_CP022530.1"/>
</dbReference>
<evidence type="ECO:0000256" key="11">
    <source>
        <dbReference type="ARBA" id="ARBA00023232"/>
    </source>
</evidence>
<dbReference type="GO" id="GO:0006559">
    <property type="term" value="P:L-phenylalanine catabolic process"/>
    <property type="evidence" value="ECO:0007669"/>
    <property type="project" value="UniProtKB-UniPathway"/>
</dbReference>
<dbReference type="PROSITE" id="PS00367">
    <property type="entry name" value="BH4_AAA_HYDROXYL_1"/>
    <property type="match status" value="1"/>
</dbReference>
<dbReference type="NCBIfam" id="TIGR01267">
    <property type="entry name" value="Phe4hydrox_mono"/>
    <property type="match status" value="1"/>
</dbReference>
<evidence type="ECO:0000313" key="16">
    <source>
        <dbReference type="Proteomes" id="UP000202440"/>
    </source>
</evidence>
<dbReference type="PRINTS" id="PR00372">
    <property type="entry name" value="FYWHYDRXLASE"/>
</dbReference>
<evidence type="ECO:0000256" key="8">
    <source>
        <dbReference type="ARBA" id="ARBA00023002"/>
    </source>
</evidence>
<proteinExistence type="inferred from homology"/>
<dbReference type="Gene3D" id="1.10.800.10">
    <property type="entry name" value="Aromatic amino acid hydroxylase"/>
    <property type="match status" value="1"/>
</dbReference>
<feature type="binding site" evidence="13">
    <location>
        <position position="138"/>
    </location>
    <ligand>
        <name>Fe cation</name>
        <dbReference type="ChEBI" id="CHEBI:24875"/>
    </ligand>
</feature>
<dbReference type="InterPro" id="IPR019774">
    <property type="entry name" value="Aromatic-AA_hydroxylase_C"/>
</dbReference>
<keyword evidence="7 13" id="KW-0479">Metal-binding</keyword>
<protein>
    <recommendedName>
        <fullName evidence="6">Phenylalanine-4-hydroxylase</fullName>
        <ecNumber evidence="5">1.14.16.1</ecNumber>
    </recommendedName>
    <alternativeName>
        <fullName evidence="12">Phe-4-monooxygenase</fullName>
    </alternativeName>
</protein>
<evidence type="ECO:0000256" key="13">
    <source>
        <dbReference type="PIRSR" id="PIRSR601273-2"/>
    </source>
</evidence>
<evidence type="ECO:0000256" key="5">
    <source>
        <dbReference type="ARBA" id="ARBA00011995"/>
    </source>
</evidence>
<dbReference type="EC" id="1.14.16.1" evidence="5"/>
<feature type="binding site" evidence="13">
    <location>
        <position position="178"/>
    </location>
    <ligand>
        <name>Fe cation</name>
        <dbReference type="ChEBI" id="CHEBI:24875"/>
    </ligand>
</feature>
<dbReference type="Pfam" id="PF00351">
    <property type="entry name" value="Biopterin_H"/>
    <property type="match status" value="1"/>
</dbReference>
<organism evidence="15 16">
    <name type="scientific">Bacterioplanes sanyensis</name>
    <dbReference type="NCBI Taxonomy" id="1249553"/>
    <lineage>
        <taxon>Bacteria</taxon>
        <taxon>Pseudomonadati</taxon>
        <taxon>Pseudomonadota</taxon>
        <taxon>Gammaproteobacteria</taxon>
        <taxon>Oceanospirillales</taxon>
        <taxon>Oceanospirillaceae</taxon>
        <taxon>Bacterioplanes</taxon>
    </lineage>
</organism>
<dbReference type="EMBL" id="CP022530">
    <property type="protein sequence ID" value="ASP38994.1"/>
    <property type="molecule type" value="Genomic_DNA"/>
</dbReference>
<keyword evidence="9 13" id="KW-0408">Iron</keyword>
<sequence>MGSNAHNIVIEAVPGSKYTAKTPDANGLIHYTAEENLVWKDLIERQQIAIQGVACEEFVHGMELLGLPQERIPQLAEVSEPLGHATDWSAAAVPALIPFITFCQLLANKRFPCATFIRAREELNYLEEPDIFHEVFGHCAMLTNPSFAAFTEAYGKLGLEANDAQRRFLERLYWFTVEFGLLKTSVGTRVYGGGILSSIGETQYACSTTPDLRPFNVLDVLRTPYRIDIMQPIYYVLDSIDDLFEIAHMDLFSEMRKAEQLGMFEPLFPPKSAQAG</sequence>
<dbReference type="CDD" id="cd03348">
    <property type="entry name" value="pro_PheOH"/>
    <property type="match status" value="1"/>
</dbReference>
<dbReference type="PANTHER" id="PTHR11473:SF24">
    <property type="entry name" value="PHENYLALANINE-4-HYDROXYLASE"/>
    <property type="match status" value="1"/>
</dbReference>
<dbReference type="UniPathway" id="UPA00139">
    <property type="reaction ID" value="UER00337"/>
</dbReference>
<feature type="binding site" evidence="13">
    <location>
        <position position="133"/>
    </location>
    <ligand>
        <name>Fe cation</name>
        <dbReference type="ChEBI" id="CHEBI:24875"/>
    </ligand>
</feature>
<dbReference type="SUPFAM" id="SSF56534">
    <property type="entry name" value="Aromatic aminoacid monoxygenases, catalytic and oligomerization domains"/>
    <property type="match status" value="1"/>
</dbReference>
<keyword evidence="8" id="KW-0560">Oxidoreductase</keyword>
<dbReference type="GO" id="GO:0004505">
    <property type="term" value="F:phenylalanine 4-monooxygenase activity"/>
    <property type="evidence" value="ECO:0007669"/>
    <property type="project" value="UniProtKB-EC"/>
</dbReference>
<dbReference type="KEGG" id="bsan:CHH28_10030"/>
<dbReference type="PROSITE" id="PS51410">
    <property type="entry name" value="BH4_AAA_HYDROXYL_2"/>
    <property type="match status" value="1"/>
</dbReference>